<gene>
    <name evidence="1" type="ORF">ACG00X_17505</name>
</gene>
<evidence type="ECO:0000313" key="1">
    <source>
        <dbReference type="EMBL" id="MFG6458641.1"/>
    </source>
</evidence>
<comment type="caution">
    <text evidence="1">The sequence shown here is derived from an EMBL/GenBank/DDBJ whole genome shotgun (WGS) entry which is preliminary data.</text>
</comment>
<reference evidence="1 2" key="1">
    <citation type="submission" date="2024-09" db="EMBL/GenBank/DDBJ databases">
        <title>Novel species of the genus Pelomonas and Roseateles isolated from streams.</title>
        <authorList>
            <person name="Lu H."/>
        </authorList>
    </citation>
    <scope>NUCLEOTIDE SEQUENCE [LARGE SCALE GENOMIC DNA]</scope>
    <source>
        <strain evidence="1 2">BYS96W</strain>
    </source>
</reference>
<dbReference type="Proteomes" id="UP001606305">
    <property type="component" value="Unassembled WGS sequence"/>
</dbReference>
<dbReference type="RefSeq" id="WP_394489819.1">
    <property type="nucleotide sequence ID" value="NZ_JBIGIA010000014.1"/>
</dbReference>
<proteinExistence type="predicted"/>
<protein>
    <submittedName>
        <fullName evidence="1">Uncharacterized protein</fullName>
    </submittedName>
</protein>
<keyword evidence="2" id="KW-1185">Reference proteome</keyword>
<name>A0ABW7G9Q6_9BURK</name>
<dbReference type="EMBL" id="JBIGIA010000014">
    <property type="protein sequence ID" value="MFG6458641.1"/>
    <property type="molecule type" value="Genomic_DNA"/>
</dbReference>
<sequence length="135" mass="15110">MAIETNPFTPRVGVNPLSDVTHIRFNGAQLAIQVANERAGEGRFRGLEVTFSDTRAFRVIDELDLYRYTQSPGFHFGHHVLRVARGGWGSEESELQGMKGRYEGNEWLIVTGNLCVSVLSQDDPLVVESEFDNDP</sequence>
<evidence type="ECO:0000313" key="2">
    <source>
        <dbReference type="Proteomes" id="UP001606305"/>
    </source>
</evidence>
<accession>A0ABW7G9Q6</accession>
<organism evidence="1 2">
    <name type="scientific">Pelomonas nitida</name>
    <dbReference type="NCBI Taxonomy" id="3299027"/>
    <lineage>
        <taxon>Bacteria</taxon>
        <taxon>Pseudomonadati</taxon>
        <taxon>Pseudomonadota</taxon>
        <taxon>Betaproteobacteria</taxon>
        <taxon>Burkholderiales</taxon>
        <taxon>Sphaerotilaceae</taxon>
        <taxon>Roseateles</taxon>
    </lineage>
</organism>